<dbReference type="SMART" id="SM00421">
    <property type="entry name" value="HTH_LUXR"/>
    <property type="match status" value="1"/>
</dbReference>
<dbReference type="SUPFAM" id="SSF52172">
    <property type="entry name" value="CheY-like"/>
    <property type="match status" value="1"/>
</dbReference>
<accession>A0A8T0CBA2</accession>
<dbReference type="EMBL" id="AHCD03000027">
    <property type="protein sequence ID" value="KAF7787973.1"/>
    <property type="molecule type" value="Genomic_DNA"/>
</dbReference>
<dbReference type="PANTHER" id="PTHR43214:SF41">
    <property type="entry name" value="NITRATE_NITRITE RESPONSE REGULATOR PROTEIN NARP"/>
    <property type="match status" value="1"/>
</dbReference>
<evidence type="ECO:0000256" key="5">
    <source>
        <dbReference type="PROSITE-ProRule" id="PRU00169"/>
    </source>
</evidence>
<feature type="modified residue" description="4-aspartylphosphate" evidence="5">
    <location>
        <position position="53"/>
    </location>
</feature>
<dbReference type="InterPro" id="IPR000792">
    <property type="entry name" value="Tscrpt_reg_LuxR_C"/>
</dbReference>
<sequence>MKIIVADDHHIVRQGLLALIQKAQIGTIIADTDSGEQAWSLIRLHEPDIAILDISIGNISGLSICHRIQSHELKTRVIFLTVHKDIKTIDHALEAGASGYLLKNDTFATLVDAMQAVYLGKRYISPANKKQLHHYRTNKPDFEITLREKEVIGYVAQGMTNKQIGDTLCISAKTVDAHRTRVMKKLGFNKSAQLVRFAIKEGICF</sequence>
<comment type="caution">
    <text evidence="8">The sequence shown here is derived from an EMBL/GenBank/DDBJ whole genome shotgun (WGS) entry which is preliminary data.</text>
</comment>
<dbReference type="Pfam" id="PF00072">
    <property type="entry name" value="Response_reg"/>
    <property type="match status" value="1"/>
</dbReference>
<dbReference type="GO" id="GO:0003677">
    <property type="term" value="F:DNA binding"/>
    <property type="evidence" value="ECO:0007669"/>
    <property type="project" value="UniProtKB-KW"/>
</dbReference>
<keyword evidence="4" id="KW-0804">Transcription</keyword>
<proteinExistence type="predicted"/>
<dbReference type="Pfam" id="PF00196">
    <property type="entry name" value="GerE"/>
    <property type="match status" value="1"/>
</dbReference>
<dbReference type="InterPro" id="IPR011006">
    <property type="entry name" value="CheY-like_superfamily"/>
</dbReference>
<dbReference type="RefSeq" id="WP_010386925.1">
    <property type="nucleotide sequence ID" value="NZ_AHCD03000027.1"/>
</dbReference>
<evidence type="ECO:0000256" key="4">
    <source>
        <dbReference type="ARBA" id="ARBA00023163"/>
    </source>
</evidence>
<dbReference type="Gene3D" id="3.40.50.2300">
    <property type="match status" value="1"/>
</dbReference>
<dbReference type="CDD" id="cd06170">
    <property type="entry name" value="LuxR_C_like"/>
    <property type="match status" value="1"/>
</dbReference>
<dbReference type="InterPro" id="IPR058245">
    <property type="entry name" value="NreC/VraR/RcsB-like_REC"/>
</dbReference>
<dbReference type="SMART" id="SM00448">
    <property type="entry name" value="REC"/>
    <property type="match status" value="1"/>
</dbReference>
<dbReference type="Proteomes" id="UP000016480">
    <property type="component" value="Unassembled WGS sequence"/>
</dbReference>
<evidence type="ECO:0000259" key="6">
    <source>
        <dbReference type="PROSITE" id="PS50043"/>
    </source>
</evidence>
<evidence type="ECO:0000259" key="7">
    <source>
        <dbReference type="PROSITE" id="PS50110"/>
    </source>
</evidence>
<dbReference type="CDD" id="cd17535">
    <property type="entry name" value="REC_NarL-like"/>
    <property type="match status" value="1"/>
</dbReference>
<dbReference type="GO" id="GO:0000160">
    <property type="term" value="P:phosphorelay signal transduction system"/>
    <property type="evidence" value="ECO:0007669"/>
    <property type="project" value="InterPro"/>
</dbReference>
<dbReference type="InterPro" id="IPR001789">
    <property type="entry name" value="Sig_transdc_resp-reg_receiver"/>
</dbReference>
<dbReference type="PRINTS" id="PR00038">
    <property type="entry name" value="HTHLUXR"/>
</dbReference>
<evidence type="ECO:0000313" key="9">
    <source>
        <dbReference type="Proteomes" id="UP000016480"/>
    </source>
</evidence>
<dbReference type="AlphaFoldDB" id="A0A8T0CBA2"/>
<name>A0A8T0CBA2_9GAMM</name>
<dbReference type="SUPFAM" id="SSF46894">
    <property type="entry name" value="C-terminal effector domain of the bipartite response regulators"/>
    <property type="match status" value="1"/>
</dbReference>
<dbReference type="PANTHER" id="PTHR43214">
    <property type="entry name" value="TWO-COMPONENT RESPONSE REGULATOR"/>
    <property type="match status" value="1"/>
</dbReference>
<dbReference type="GeneID" id="61356786"/>
<dbReference type="PROSITE" id="PS50043">
    <property type="entry name" value="HTH_LUXR_2"/>
    <property type="match status" value="1"/>
</dbReference>
<organism evidence="8 9">
    <name type="scientific">Pseudoalteromonas rubra</name>
    <dbReference type="NCBI Taxonomy" id="43658"/>
    <lineage>
        <taxon>Bacteria</taxon>
        <taxon>Pseudomonadati</taxon>
        <taxon>Pseudomonadota</taxon>
        <taxon>Gammaproteobacteria</taxon>
        <taxon>Alteromonadales</taxon>
        <taxon>Pseudoalteromonadaceae</taxon>
        <taxon>Pseudoalteromonas</taxon>
    </lineage>
</organism>
<dbReference type="InterPro" id="IPR016032">
    <property type="entry name" value="Sig_transdc_resp-reg_C-effctor"/>
</dbReference>
<dbReference type="GO" id="GO:0006355">
    <property type="term" value="P:regulation of DNA-templated transcription"/>
    <property type="evidence" value="ECO:0007669"/>
    <property type="project" value="InterPro"/>
</dbReference>
<keyword evidence="3" id="KW-0238">DNA-binding</keyword>
<dbReference type="InterPro" id="IPR039420">
    <property type="entry name" value="WalR-like"/>
</dbReference>
<evidence type="ECO:0000256" key="2">
    <source>
        <dbReference type="ARBA" id="ARBA00023015"/>
    </source>
</evidence>
<dbReference type="PROSITE" id="PS50110">
    <property type="entry name" value="RESPONSE_REGULATORY"/>
    <property type="match status" value="1"/>
</dbReference>
<keyword evidence="1 5" id="KW-0597">Phosphoprotein</keyword>
<feature type="domain" description="HTH luxR-type" evidence="6">
    <location>
        <begin position="137"/>
        <end position="202"/>
    </location>
</feature>
<evidence type="ECO:0000256" key="1">
    <source>
        <dbReference type="ARBA" id="ARBA00022553"/>
    </source>
</evidence>
<gene>
    <name evidence="8" type="primary">narL</name>
    <name evidence="8" type="ORF">PRUB_a2514</name>
</gene>
<evidence type="ECO:0000256" key="3">
    <source>
        <dbReference type="ARBA" id="ARBA00023125"/>
    </source>
</evidence>
<protein>
    <submittedName>
        <fullName evidence="8">Two-component system, NarL family, nitrate/nitrite response regulator NarL</fullName>
    </submittedName>
</protein>
<evidence type="ECO:0000313" key="8">
    <source>
        <dbReference type="EMBL" id="KAF7787973.1"/>
    </source>
</evidence>
<reference evidence="8 9" key="1">
    <citation type="journal article" date="2012" name="J. Bacteriol.">
        <title>Genome sequence of the cycloprodigiosin-producing bacterial strain Pseudoalteromonas rubra ATCC 29570(T).</title>
        <authorList>
            <person name="Xie B.B."/>
            <person name="Shu Y.L."/>
            <person name="Qin Q.L."/>
            <person name="Rong J.C."/>
            <person name="Zhang X.Y."/>
            <person name="Chen X.L."/>
            <person name="Zhou B.C."/>
            <person name="Zhang Y.Z."/>
        </authorList>
    </citation>
    <scope>NUCLEOTIDE SEQUENCE [LARGE SCALE GENOMIC DNA]</scope>
    <source>
        <strain evidence="8 9">DSM 6842</strain>
    </source>
</reference>
<keyword evidence="2" id="KW-0805">Transcription regulation</keyword>
<dbReference type="PROSITE" id="PS00622">
    <property type="entry name" value="HTH_LUXR_1"/>
    <property type="match status" value="1"/>
</dbReference>
<feature type="domain" description="Response regulatory" evidence="7">
    <location>
        <begin position="2"/>
        <end position="118"/>
    </location>
</feature>